<dbReference type="InterPro" id="IPR001509">
    <property type="entry name" value="Epimerase_deHydtase"/>
</dbReference>
<dbReference type="RefSeq" id="WP_014715522.1">
    <property type="nucleotide sequence ID" value="NZ_CP011923.2"/>
</dbReference>
<evidence type="ECO:0000313" key="8">
    <source>
        <dbReference type="EMBL" id="NIY57251.1"/>
    </source>
</evidence>
<evidence type="ECO:0000313" key="7">
    <source>
        <dbReference type="EMBL" id="AKN88911.1"/>
    </source>
</evidence>
<reference evidence="8" key="3">
    <citation type="journal article" date="2020" name="Int. J. Syst. Evol. Microbiol.">
        <title>Reclassification of Francisella noatunensis subsp. orientalis Ottem et al. 2009 as Francisella orientalis sp. nov., Francisella noatunensis subsp. chilensis subsp. nov. and emended description of Francisella noatunensis.</title>
        <authorList>
            <person name="Ramirez-Paredes J.G."/>
            <person name="Larsson P."/>
            <person name="Thompson K.D."/>
            <person name="Penman D.J."/>
            <person name="Busse H.J."/>
            <person name="Ohrman C."/>
            <person name="Sjodin A."/>
            <person name="Soto E."/>
            <person name="Richards R.H."/>
            <person name="Adams A."/>
            <person name="Colquhoun D.J."/>
        </authorList>
    </citation>
    <scope>NUCLEOTIDE SEQUENCE</scope>
    <source>
        <strain evidence="8">LADL-07285A</strain>
    </source>
</reference>
<evidence type="ECO:0000313" key="9">
    <source>
        <dbReference type="Proteomes" id="UP000035930"/>
    </source>
</evidence>
<proteinExistence type="inferred from homology"/>
<reference evidence="7" key="2">
    <citation type="submission" date="2017-08" db="EMBL/GenBank/DDBJ databases">
        <title>Complete Genome Sequence of Francisella noatunensis subsp. orientalis strain FNO190.</title>
        <authorList>
            <person name="Pereira F.L."/>
            <person name="Goncalves L.A."/>
            <person name="Guilherme T.C."/>
            <person name="Soares S.C."/>
            <person name="Dorella F.A."/>
            <person name="Carvalho A.F."/>
            <person name="Leibowitz M.P."/>
            <person name="Leal C.A.G."/>
            <person name="Azevedo V.A.C."/>
            <person name="Figueiredo H.C.P."/>
        </authorList>
    </citation>
    <scope>NUCLEOTIDE SEQUENCE</scope>
    <source>
        <strain evidence="7">FNO190</strain>
    </source>
</reference>
<comment type="similarity">
    <text evidence="2">Belongs to the NAD(P)-dependent epimerase/dehydratase family.</text>
</comment>
<evidence type="ECO:0000313" key="10">
    <source>
        <dbReference type="Proteomes" id="UP000774689"/>
    </source>
</evidence>
<name>A0AAP7KJ94_9GAMM</name>
<dbReference type="PANTHER" id="PTHR43725">
    <property type="entry name" value="UDP-GLUCOSE 4-EPIMERASE"/>
    <property type="match status" value="1"/>
</dbReference>
<dbReference type="InterPro" id="IPR036291">
    <property type="entry name" value="NAD(P)-bd_dom_sf"/>
</dbReference>
<evidence type="ECO:0000256" key="1">
    <source>
        <dbReference type="ARBA" id="ARBA00004947"/>
    </source>
</evidence>
<dbReference type="Gene3D" id="3.40.50.720">
    <property type="entry name" value="NAD(P)-binding Rossmann-like Domain"/>
    <property type="match status" value="1"/>
</dbReference>
<evidence type="ECO:0000259" key="6">
    <source>
        <dbReference type="Pfam" id="PF01370"/>
    </source>
</evidence>
<protein>
    <recommendedName>
        <fullName evidence="3">UDP-glucose 4-epimerase</fullName>
    </recommendedName>
    <alternativeName>
        <fullName evidence="5">Galactowaldenase</fullName>
    </alternativeName>
    <alternativeName>
        <fullName evidence="4">UDP-galactose 4-epimerase</fullName>
    </alternativeName>
</protein>
<evidence type="ECO:0000256" key="4">
    <source>
        <dbReference type="ARBA" id="ARBA00031367"/>
    </source>
</evidence>
<accession>A0AAP7KJ94</accession>
<evidence type="ECO:0000256" key="5">
    <source>
        <dbReference type="ARBA" id="ARBA00033067"/>
    </source>
</evidence>
<evidence type="ECO:0000256" key="2">
    <source>
        <dbReference type="ARBA" id="ARBA00007637"/>
    </source>
</evidence>
<dbReference type="Proteomes" id="UP000774689">
    <property type="component" value="Unassembled WGS sequence"/>
</dbReference>
<dbReference type="GeneID" id="45433352"/>
<dbReference type="AlphaFoldDB" id="A0AAP7KJ94"/>
<dbReference type="EMBL" id="CP011923">
    <property type="protein sequence ID" value="AKN88911.1"/>
    <property type="molecule type" value="Genomic_DNA"/>
</dbReference>
<dbReference type="Proteomes" id="UP000035930">
    <property type="component" value="Chromosome"/>
</dbReference>
<gene>
    <name evidence="8" type="ORF">CHQ83_08755</name>
    <name evidence="7" type="ORF">FNO190_1245</name>
</gene>
<keyword evidence="9" id="KW-1185">Reference proteome</keyword>
<dbReference type="EMBL" id="QPQM01000025">
    <property type="protein sequence ID" value="NIY57251.1"/>
    <property type="molecule type" value="Genomic_DNA"/>
</dbReference>
<dbReference type="SUPFAM" id="SSF51735">
    <property type="entry name" value="NAD(P)-binding Rossmann-fold domains"/>
    <property type="match status" value="1"/>
</dbReference>
<comment type="pathway">
    <text evidence="1">Carbohydrate metabolism; galactose metabolism.</text>
</comment>
<sequence length="305" mass="34751">MKKILITGAKGFLGSNISKFFKERGYQTYEIGDGSLSIKESQSIGLDYWQSGNISIKAILEFKQIFDIIIHCGGSGSVGFSIENPYQDFKKTVDGTLEVLEYMRVYNPKAQLIYPSSPAVQGEHTNTPIKEDYVGKPASPYGYHKKIVEDLCQSYSEKYSLKISVVRLFSVYGNGLKKQLLWDAYNKIRYSSKEVEFWGTGEETRDFIHIEDVLIIFLKLLNISEQFIILNGGTGLKYTVRQVVEIVKNLVNPKISIEFNRKVNIGNPIYYCADITKLKEICSSPSIKFEYDIVGYIDWVKKIND</sequence>
<dbReference type="PANTHER" id="PTHR43725:SF53">
    <property type="entry name" value="UDP-ARABINOSE 4-EPIMERASE 1"/>
    <property type="match status" value="1"/>
</dbReference>
<organism evidence="8 10">
    <name type="scientific">Francisella orientalis</name>
    <dbReference type="NCBI Taxonomy" id="299583"/>
    <lineage>
        <taxon>Bacteria</taxon>
        <taxon>Pseudomonadati</taxon>
        <taxon>Pseudomonadota</taxon>
        <taxon>Gammaproteobacteria</taxon>
        <taxon>Thiotrichales</taxon>
        <taxon>Francisellaceae</taxon>
        <taxon>Francisella</taxon>
    </lineage>
</organism>
<evidence type="ECO:0000256" key="3">
    <source>
        <dbReference type="ARBA" id="ARBA00018569"/>
    </source>
</evidence>
<dbReference type="Pfam" id="PF01370">
    <property type="entry name" value="Epimerase"/>
    <property type="match status" value="1"/>
</dbReference>
<reference evidence="9" key="1">
    <citation type="submission" date="2015-02" db="EMBL/GenBank/DDBJ databases">
        <title>Complete genome sequence of Francisella noatunensis subsp. orientalis FNO190 isolated from farm-raised Nile tilapia in Brazil.</title>
        <authorList>
            <person name="Figueiredo H.C.P."/>
            <person name="Leal C.A.G."/>
            <person name="Pereira F.L."/>
            <person name="Soares S.C."/>
            <person name="Goncalves L.A."/>
            <person name="Dorella F.A."/>
            <person name="Carvalho A.F."/>
            <person name="Azevedo V.A.C."/>
        </authorList>
    </citation>
    <scope>NUCLEOTIDE SEQUENCE [LARGE SCALE GENOMIC DNA]</scope>
    <source>
        <strain evidence="9">FNO190</strain>
    </source>
</reference>
<feature type="domain" description="NAD-dependent epimerase/dehydratase" evidence="6">
    <location>
        <begin position="4"/>
        <end position="222"/>
    </location>
</feature>